<comment type="similarity">
    <text evidence="7">Belongs to the binding-protein-dependent transport system permease family.</text>
</comment>
<dbReference type="PANTHER" id="PTHR43227:SF11">
    <property type="entry name" value="BLL4140 PROTEIN"/>
    <property type="match status" value="1"/>
</dbReference>
<evidence type="ECO:0000256" key="5">
    <source>
        <dbReference type="ARBA" id="ARBA00022989"/>
    </source>
</evidence>
<evidence type="ECO:0000256" key="4">
    <source>
        <dbReference type="ARBA" id="ARBA00022692"/>
    </source>
</evidence>
<proteinExistence type="inferred from homology"/>
<feature type="transmembrane region" description="Helical" evidence="7">
    <location>
        <begin position="235"/>
        <end position="258"/>
    </location>
</feature>
<feature type="transmembrane region" description="Helical" evidence="7">
    <location>
        <begin position="141"/>
        <end position="163"/>
    </location>
</feature>
<evidence type="ECO:0000256" key="2">
    <source>
        <dbReference type="ARBA" id="ARBA00022448"/>
    </source>
</evidence>
<dbReference type="CDD" id="cd06261">
    <property type="entry name" value="TM_PBP2"/>
    <property type="match status" value="1"/>
</dbReference>
<dbReference type="PROSITE" id="PS50928">
    <property type="entry name" value="ABC_TM1"/>
    <property type="match status" value="1"/>
</dbReference>
<dbReference type="Pfam" id="PF00528">
    <property type="entry name" value="BPD_transp_1"/>
    <property type="match status" value="1"/>
</dbReference>
<dbReference type="SUPFAM" id="SSF161098">
    <property type="entry name" value="MetI-like"/>
    <property type="match status" value="1"/>
</dbReference>
<name>A0ABW5PBJ2_9BACL</name>
<evidence type="ECO:0000256" key="1">
    <source>
        <dbReference type="ARBA" id="ARBA00004651"/>
    </source>
</evidence>
<keyword evidence="2 7" id="KW-0813">Transport</keyword>
<dbReference type="InterPro" id="IPR050809">
    <property type="entry name" value="UgpAE/MalFG_permease"/>
</dbReference>
<keyword evidence="10" id="KW-1185">Reference proteome</keyword>
<dbReference type="PANTHER" id="PTHR43227">
    <property type="entry name" value="BLL4140 PROTEIN"/>
    <property type="match status" value="1"/>
</dbReference>
<comment type="subcellular location">
    <subcellularLocation>
        <location evidence="1 7">Cell membrane</location>
        <topology evidence="1 7">Multi-pass membrane protein</topology>
    </subcellularLocation>
</comment>
<protein>
    <submittedName>
        <fullName evidence="9">ABC transporter permease</fullName>
    </submittedName>
</protein>
<dbReference type="EMBL" id="JBHUME010000007">
    <property type="protein sequence ID" value="MFD2612444.1"/>
    <property type="molecule type" value="Genomic_DNA"/>
</dbReference>
<evidence type="ECO:0000256" key="7">
    <source>
        <dbReference type="RuleBase" id="RU363032"/>
    </source>
</evidence>
<evidence type="ECO:0000259" key="8">
    <source>
        <dbReference type="PROSITE" id="PS50928"/>
    </source>
</evidence>
<keyword evidence="3" id="KW-1003">Cell membrane</keyword>
<dbReference type="InterPro" id="IPR000515">
    <property type="entry name" value="MetI-like"/>
</dbReference>
<dbReference type="Gene3D" id="1.10.3720.10">
    <property type="entry name" value="MetI-like"/>
    <property type="match status" value="1"/>
</dbReference>
<sequence length="324" mass="36321">MSVKPTVQRATRELPQRRARPAINVKSLHRLSSSWQLYVLLLPALLYLILFQYVPMYGVTIAFKDFSPMKGIFGSEWTGLTNFRTFFTSYVFDSVLVNTVKLSFFSLLIGFPIPILFALLLNQIRHQLAKRFIQTVTYAPYFISTVVLVSMLNVFLAPTTGFINHMIEGIGGSAVNFMARAEWFRTVYISSTIWQTMGFSAIIYLASLSGVNPELHEVATVDGASKLQRIWHIDLPSIAPTIIIMFILGIGNIMSVGWEKAFLMQQGMNLSASEIISTYVYKVGLLNAQYSLATAIGLFNSVINFTLLIAANYCAKKLSGYSLW</sequence>
<reference evidence="10" key="1">
    <citation type="journal article" date="2019" name="Int. J. Syst. Evol. Microbiol.">
        <title>The Global Catalogue of Microorganisms (GCM) 10K type strain sequencing project: providing services to taxonomists for standard genome sequencing and annotation.</title>
        <authorList>
            <consortium name="The Broad Institute Genomics Platform"/>
            <consortium name="The Broad Institute Genome Sequencing Center for Infectious Disease"/>
            <person name="Wu L."/>
            <person name="Ma J."/>
        </authorList>
    </citation>
    <scope>NUCLEOTIDE SEQUENCE [LARGE SCALE GENOMIC DNA]</scope>
    <source>
        <strain evidence="10">KCTC 3950</strain>
    </source>
</reference>
<accession>A0ABW5PBJ2</accession>
<evidence type="ECO:0000313" key="9">
    <source>
        <dbReference type="EMBL" id="MFD2612444.1"/>
    </source>
</evidence>
<feature type="domain" description="ABC transmembrane type-1" evidence="8">
    <location>
        <begin position="96"/>
        <end position="311"/>
    </location>
</feature>
<keyword evidence="4 7" id="KW-0812">Transmembrane</keyword>
<feature type="transmembrane region" description="Helical" evidence="7">
    <location>
        <begin position="183"/>
        <end position="206"/>
    </location>
</feature>
<evidence type="ECO:0000256" key="6">
    <source>
        <dbReference type="ARBA" id="ARBA00023136"/>
    </source>
</evidence>
<comment type="caution">
    <text evidence="9">The sequence shown here is derived from an EMBL/GenBank/DDBJ whole genome shotgun (WGS) entry which is preliminary data.</text>
</comment>
<dbReference type="Proteomes" id="UP001597541">
    <property type="component" value="Unassembled WGS sequence"/>
</dbReference>
<feature type="transmembrane region" description="Helical" evidence="7">
    <location>
        <begin position="102"/>
        <end position="121"/>
    </location>
</feature>
<keyword evidence="5 7" id="KW-1133">Transmembrane helix</keyword>
<organism evidence="9 10">
    <name type="scientific">Paenibacillus gansuensis</name>
    <dbReference type="NCBI Taxonomy" id="306542"/>
    <lineage>
        <taxon>Bacteria</taxon>
        <taxon>Bacillati</taxon>
        <taxon>Bacillota</taxon>
        <taxon>Bacilli</taxon>
        <taxon>Bacillales</taxon>
        <taxon>Paenibacillaceae</taxon>
        <taxon>Paenibacillus</taxon>
    </lineage>
</organism>
<dbReference type="InterPro" id="IPR035906">
    <property type="entry name" value="MetI-like_sf"/>
</dbReference>
<gene>
    <name evidence="9" type="ORF">ACFSUF_08425</name>
</gene>
<keyword evidence="6 7" id="KW-0472">Membrane</keyword>
<evidence type="ECO:0000256" key="3">
    <source>
        <dbReference type="ARBA" id="ARBA00022475"/>
    </source>
</evidence>
<feature type="transmembrane region" description="Helical" evidence="7">
    <location>
        <begin position="290"/>
        <end position="315"/>
    </location>
</feature>
<evidence type="ECO:0000313" key="10">
    <source>
        <dbReference type="Proteomes" id="UP001597541"/>
    </source>
</evidence>
<feature type="transmembrane region" description="Helical" evidence="7">
    <location>
        <begin position="35"/>
        <end position="54"/>
    </location>
</feature>
<dbReference type="RefSeq" id="WP_377602017.1">
    <property type="nucleotide sequence ID" value="NZ_JBHUME010000007.1"/>
</dbReference>